<dbReference type="InterPro" id="IPR031922">
    <property type="entry name" value="Pesticin_C"/>
</dbReference>
<dbReference type="Proteomes" id="UP000322553">
    <property type="component" value="Chromosome"/>
</dbReference>
<proteinExistence type="predicted"/>
<dbReference type="EMBL" id="CP043420">
    <property type="protein sequence ID" value="QEL12299.1"/>
    <property type="molecule type" value="Genomic_DNA"/>
</dbReference>
<dbReference type="GO" id="GO:0003796">
    <property type="term" value="F:lysozyme activity"/>
    <property type="evidence" value="ECO:0007669"/>
    <property type="project" value="InterPro"/>
</dbReference>
<protein>
    <submittedName>
        <fullName evidence="3">Uncharacterized protein</fullName>
    </submittedName>
</protein>
<dbReference type="STRING" id="657387.BH688_11100"/>
<evidence type="ECO:0000313" key="4">
    <source>
        <dbReference type="Proteomes" id="UP000322553"/>
    </source>
</evidence>
<keyword evidence="2" id="KW-0081">Bacteriolytic enzyme</keyword>
<gene>
    <name evidence="3" type="ORF">FY550_14930</name>
</gene>
<evidence type="ECO:0000256" key="1">
    <source>
        <dbReference type="ARBA" id="ARBA00022529"/>
    </source>
</evidence>
<evidence type="ECO:0000313" key="3">
    <source>
        <dbReference type="EMBL" id="QEL12299.1"/>
    </source>
</evidence>
<reference evidence="3 4" key="1">
    <citation type="submission" date="2019-08" db="EMBL/GenBank/DDBJ databases">
        <title>Complete genome sequence of Kushneria sp. YCWA18, a halophilic phosphate-solubilizing bacterium isolated from Daqiao saltern in China.</title>
        <authorList>
            <person name="Du G.-X."/>
            <person name="Qu L.-Y."/>
        </authorList>
    </citation>
    <scope>NUCLEOTIDE SEQUENCE [LARGE SCALE GENOMIC DNA]</scope>
    <source>
        <strain evidence="3 4">YCWA18</strain>
    </source>
</reference>
<dbReference type="GO" id="GO:0042742">
    <property type="term" value="P:defense response to bacterium"/>
    <property type="evidence" value="ECO:0007669"/>
    <property type="project" value="UniProtKB-KW"/>
</dbReference>
<dbReference type="Pfam" id="PF16754">
    <property type="entry name" value="Pesticin"/>
    <property type="match status" value="1"/>
</dbReference>
<accession>A0A1S1NP00</accession>
<dbReference type="AlphaFoldDB" id="A0A1S1NP00"/>
<sequence>MTVMSPLTTIDLEFLQAPEQGDATSAAVPEARGHRGGVIVAHGVDLGRLDHERFAQMAVDDALRRKLAPYLGLTGSEARALLSAGPLRLSPAQVRQLDTAVHEPLIAELMERFERCGGIAWHALSVTAATVLVREALCQDTVLERSCPRLWRAAVAGDQAAMLRVLHDTGEVPAERVMQATEYLEQTMLDAESY</sequence>
<dbReference type="RefSeq" id="WP_070979507.1">
    <property type="nucleotide sequence ID" value="NZ_CP043420.1"/>
</dbReference>
<keyword evidence="1" id="KW-0929">Antimicrobial</keyword>
<name>A0A1S1NP00_9GAMM</name>
<keyword evidence="4" id="KW-1185">Reference proteome</keyword>
<dbReference type="OrthoDB" id="8808411at2"/>
<evidence type="ECO:0000256" key="2">
    <source>
        <dbReference type="ARBA" id="ARBA00022638"/>
    </source>
</evidence>
<dbReference type="GO" id="GO:0031640">
    <property type="term" value="P:killing of cells of another organism"/>
    <property type="evidence" value="ECO:0007669"/>
    <property type="project" value="UniProtKB-KW"/>
</dbReference>
<dbReference type="KEGG" id="kuy:FY550_14930"/>
<organism evidence="3 4">
    <name type="scientific">Kushneria phosphatilytica</name>
    <dbReference type="NCBI Taxonomy" id="657387"/>
    <lineage>
        <taxon>Bacteria</taxon>
        <taxon>Pseudomonadati</taxon>
        <taxon>Pseudomonadota</taxon>
        <taxon>Gammaproteobacteria</taxon>
        <taxon>Oceanospirillales</taxon>
        <taxon>Halomonadaceae</taxon>
        <taxon>Kushneria</taxon>
    </lineage>
</organism>
<dbReference type="InterPro" id="IPR023347">
    <property type="entry name" value="Lysozyme_dom_sf"/>
</dbReference>
<dbReference type="Gene3D" id="1.10.530.40">
    <property type="match status" value="1"/>
</dbReference>